<evidence type="ECO:0000313" key="1">
    <source>
        <dbReference type="EMBL" id="GAG93439.1"/>
    </source>
</evidence>
<name>X1BBX7_9ZZZZ</name>
<sequence>MSYRYPFHTFTSKHAGLSISSLKELGDLSAGKALGQAKIDFYANMTTGNLVVKDVEKTIQLQG</sequence>
<dbReference type="EMBL" id="BART01027469">
    <property type="protein sequence ID" value="GAG93439.1"/>
    <property type="molecule type" value="Genomic_DNA"/>
</dbReference>
<reference evidence="1" key="1">
    <citation type="journal article" date="2014" name="Front. Microbiol.">
        <title>High frequency of phylogenetically diverse reductive dehalogenase-homologous genes in deep subseafloor sedimentary metagenomes.</title>
        <authorList>
            <person name="Kawai M."/>
            <person name="Futagami T."/>
            <person name="Toyoda A."/>
            <person name="Takaki Y."/>
            <person name="Nishi S."/>
            <person name="Hori S."/>
            <person name="Arai W."/>
            <person name="Tsubouchi T."/>
            <person name="Morono Y."/>
            <person name="Uchiyama I."/>
            <person name="Ito T."/>
            <person name="Fujiyama A."/>
            <person name="Inagaki F."/>
            <person name="Takami H."/>
        </authorList>
    </citation>
    <scope>NUCLEOTIDE SEQUENCE</scope>
    <source>
        <strain evidence="1">Expedition CK06-06</strain>
    </source>
</reference>
<feature type="non-terminal residue" evidence="1">
    <location>
        <position position="63"/>
    </location>
</feature>
<dbReference type="AlphaFoldDB" id="X1BBX7"/>
<gene>
    <name evidence="1" type="ORF">S01H4_48696</name>
</gene>
<proteinExistence type="predicted"/>
<organism evidence="1">
    <name type="scientific">marine sediment metagenome</name>
    <dbReference type="NCBI Taxonomy" id="412755"/>
    <lineage>
        <taxon>unclassified sequences</taxon>
        <taxon>metagenomes</taxon>
        <taxon>ecological metagenomes</taxon>
    </lineage>
</organism>
<comment type="caution">
    <text evidence="1">The sequence shown here is derived from an EMBL/GenBank/DDBJ whole genome shotgun (WGS) entry which is preliminary data.</text>
</comment>
<protein>
    <submittedName>
        <fullName evidence="1">Uncharacterized protein</fullName>
    </submittedName>
</protein>
<accession>X1BBX7</accession>